<comment type="caution">
    <text evidence="1">The sequence shown here is derived from an EMBL/GenBank/DDBJ whole genome shotgun (WGS) entry which is preliminary data.</text>
</comment>
<protein>
    <submittedName>
        <fullName evidence="1">DUF3168 domain-containing protein</fullName>
    </submittedName>
</protein>
<proteinExistence type="predicted"/>
<reference evidence="1 2" key="1">
    <citation type="submission" date="2019-05" db="EMBL/GenBank/DDBJ databases">
        <title>Marivita sp. nov. isolated from sea sediment.</title>
        <authorList>
            <person name="Kim W."/>
        </authorList>
    </citation>
    <scope>NUCLEOTIDE SEQUENCE [LARGE SCALE GENOMIC DNA]</scope>
    <source>
        <strain evidence="1 2">CAU 1492</strain>
    </source>
</reference>
<dbReference type="InterPro" id="IPR021508">
    <property type="entry name" value="Gp17-like"/>
</dbReference>
<dbReference type="InterPro" id="IPR053745">
    <property type="entry name" value="Viral_Tail_Comp_sf"/>
</dbReference>
<dbReference type="Gene3D" id="3.30.2000.30">
    <property type="match status" value="1"/>
</dbReference>
<sequence length="137" mass="14867">MSYAIGAALQAAVYQHLSSDPALTAIVGDAIYDALPSGKMPDLYVMLGEEDMRDRSDSSGHGALHFLRVSVVTEVAGFASAKAAAAVIADRLCDAELTLERGRLIGLWFERASARRLGTAARMRRIDLRFRARVEDN</sequence>
<organism evidence="1 2">
    <name type="scientific">Arenibacterium halophilum</name>
    <dbReference type="NCBI Taxonomy" id="2583821"/>
    <lineage>
        <taxon>Bacteria</taxon>
        <taxon>Pseudomonadati</taxon>
        <taxon>Pseudomonadota</taxon>
        <taxon>Alphaproteobacteria</taxon>
        <taxon>Rhodobacterales</taxon>
        <taxon>Paracoccaceae</taxon>
        <taxon>Arenibacterium</taxon>
    </lineage>
</organism>
<gene>
    <name evidence="1" type="ORF">FGK64_00760</name>
</gene>
<dbReference type="Pfam" id="PF11367">
    <property type="entry name" value="Tail_completion_gp17"/>
    <property type="match status" value="1"/>
</dbReference>
<name>A0ABY2XC14_9RHOB</name>
<dbReference type="RefSeq" id="WP_138861906.1">
    <property type="nucleotide sequence ID" value="NZ_VCPC01000001.1"/>
</dbReference>
<accession>A0ABY2XC14</accession>
<keyword evidence="2" id="KW-1185">Reference proteome</keyword>
<evidence type="ECO:0000313" key="2">
    <source>
        <dbReference type="Proteomes" id="UP001191082"/>
    </source>
</evidence>
<dbReference type="EMBL" id="VCPC01000001">
    <property type="protein sequence ID" value="TMV14554.1"/>
    <property type="molecule type" value="Genomic_DNA"/>
</dbReference>
<evidence type="ECO:0000313" key="1">
    <source>
        <dbReference type="EMBL" id="TMV14554.1"/>
    </source>
</evidence>
<dbReference type="Proteomes" id="UP001191082">
    <property type="component" value="Unassembled WGS sequence"/>
</dbReference>